<dbReference type="GO" id="GO:0005506">
    <property type="term" value="F:iron ion binding"/>
    <property type="evidence" value="ECO:0007669"/>
    <property type="project" value="InterPro"/>
</dbReference>
<evidence type="ECO:0000256" key="8">
    <source>
        <dbReference type="ARBA" id="ARBA00022989"/>
    </source>
</evidence>
<dbReference type="AlphaFoldDB" id="A0A0C9T8A6"/>
<dbReference type="Gene3D" id="1.10.630.10">
    <property type="entry name" value="Cytochrome P450"/>
    <property type="match status" value="1"/>
</dbReference>
<dbReference type="CDD" id="cd11065">
    <property type="entry name" value="CYP64-like"/>
    <property type="match status" value="1"/>
</dbReference>
<keyword evidence="9 14" id="KW-0560">Oxidoreductase</keyword>
<evidence type="ECO:0008006" key="17">
    <source>
        <dbReference type="Google" id="ProtNLM"/>
    </source>
</evidence>
<proteinExistence type="inferred from homology"/>
<comment type="subcellular location">
    <subcellularLocation>
        <location evidence="2">Membrane</location>
        <topology evidence="2">Single-pass membrane protein</topology>
    </subcellularLocation>
</comment>
<evidence type="ECO:0000256" key="7">
    <source>
        <dbReference type="ARBA" id="ARBA00022723"/>
    </source>
</evidence>
<dbReference type="Pfam" id="PF00067">
    <property type="entry name" value="p450"/>
    <property type="match status" value="1"/>
</dbReference>
<dbReference type="PROSITE" id="PS00086">
    <property type="entry name" value="CYTOCHROME_P450"/>
    <property type="match status" value="1"/>
</dbReference>
<evidence type="ECO:0000256" key="10">
    <source>
        <dbReference type="ARBA" id="ARBA00023004"/>
    </source>
</evidence>
<evidence type="ECO:0000256" key="9">
    <source>
        <dbReference type="ARBA" id="ARBA00023002"/>
    </source>
</evidence>
<organism evidence="15 16">
    <name type="scientific">Plicaturopsis crispa FD-325 SS-3</name>
    <dbReference type="NCBI Taxonomy" id="944288"/>
    <lineage>
        <taxon>Eukaryota</taxon>
        <taxon>Fungi</taxon>
        <taxon>Dikarya</taxon>
        <taxon>Basidiomycota</taxon>
        <taxon>Agaricomycotina</taxon>
        <taxon>Agaricomycetes</taxon>
        <taxon>Agaricomycetidae</taxon>
        <taxon>Amylocorticiales</taxon>
        <taxon>Amylocorticiaceae</taxon>
        <taxon>Plicatura</taxon>
        <taxon>Plicaturopsis crispa</taxon>
    </lineage>
</organism>
<keyword evidence="8" id="KW-1133">Transmembrane helix</keyword>
<keyword evidence="10 13" id="KW-0408">Iron</keyword>
<name>A0A0C9T8A6_PLICR</name>
<evidence type="ECO:0000256" key="13">
    <source>
        <dbReference type="PIRSR" id="PIRSR602401-1"/>
    </source>
</evidence>
<evidence type="ECO:0000256" key="2">
    <source>
        <dbReference type="ARBA" id="ARBA00004167"/>
    </source>
</evidence>
<dbReference type="InterPro" id="IPR002401">
    <property type="entry name" value="Cyt_P450_E_grp-I"/>
</dbReference>
<keyword evidence="7 13" id="KW-0479">Metal-binding</keyword>
<evidence type="ECO:0000256" key="6">
    <source>
        <dbReference type="ARBA" id="ARBA00022692"/>
    </source>
</evidence>
<evidence type="ECO:0000256" key="5">
    <source>
        <dbReference type="ARBA" id="ARBA00022617"/>
    </source>
</evidence>
<sequence length="539" mass="60533">MIGTVLIGFAFVALWLAIRMARIGRREKGIPPGPPTLPVLGNLHMFPKEHAHLRLSEWAKVYGDIYSLKLGPGTAIIVSSAAAVKNLLDKHSGTTSDRPASHMADDIADGLNMVMTRYSDTWRALRKTAHAILTPQQTAKHLPIQKAEAIQLSYDILKDPKGFFNHIKRYSNSVIVSVLYGKRCPRYESETTTAFFHAMHLNQQAMAIGRYPPVDLLPILNYVPARWAPWKIAAARINRLQKKLYLGLLAECEERVEKGTETGCYMEEVVRRREEFGLTRVMAGYVGGVTMEGASDTTSFFLQSLILAFCAFPEAQRKAQEEIDRVVGKDRMPNLDDFVDLPYIQAVVKETHRFRPVAPLAVPHASIADEEYGGYLVPAGSTIFVNLWGIFHNEEFFERPEVFEPDRFIRSEFGTKPGADDSDFRHTLPFGCGRRICPGMNLANNSLMLNSMNLIWAFNFSPAIDAQTGQPIPPDTTDYLKGMLTGPNPFQCTITPRSEQRAEQIEHAFADAVHTFLPFEQRLDEADRAYVKEQRAAFA</sequence>
<dbReference type="PRINTS" id="PR00463">
    <property type="entry name" value="EP450I"/>
</dbReference>
<evidence type="ECO:0000313" key="16">
    <source>
        <dbReference type="Proteomes" id="UP000053263"/>
    </source>
</evidence>
<gene>
    <name evidence="15" type="ORF">PLICRDRAFT_671374</name>
</gene>
<evidence type="ECO:0000256" key="14">
    <source>
        <dbReference type="RuleBase" id="RU000461"/>
    </source>
</evidence>
<dbReference type="GO" id="GO:0020037">
    <property type="term" value="F:heme binding"/>
    <property type="evidence" value="ECO:0007669"/>
    <property type="project" value="InterPro"/>
</dbReference>
<comment type="cofactor">
    <cofactor evidence="1 13">
        <name>heme</name>
        <dbReference type="ChEBI" id="CHEBI:30413"/>
    </cofactor>
</comment>
<evidence type="ECO:0000256" key="12">
    <source>
        <dbReference type="ARBA" id="ARBA00023136"/>
    </source>
</evidence>
<feature type="binding site" description="axial binding residue" evidence="13">
    <location>
        <position position="437"/>
    </location>
    <ligand>
        <name>heme</name>
        <dbReference type="ChEBI" id="CHEBI:30413"/>
    </ligand>
    <ligandPart>
        <name>Fe</name>
        <dbReference type="ChEBI" id="CHEBI:18248"/>
    </ligandPart>
</feature>
<keyword evidence="12" id="KW-0472">Membrane</keyword>
<keyword evidence="11 14" id="KW-0503">Monooxygenase</keyword>
<reference evidence="15 16" key="1">
    <citation type="submission" date="2014-06" db="EMBL/GenBank/DDBJ databases">
        <title>Evolutionary Origins and Diversification of the Mycorrhizal Mutualists.</title>
        <authorList>
            <consortium name="DOE Joint Genome Institute"/>
            <consortium name="Mycorrhizal Genomics Consortium"/>
            <person name="Kohler A."/>
            <person name="Kuo A."/>
            <person name="Nagy L.G."/>
            <person name="Floudas D."/>
            <person name="Copeland A."/>
            <person name="Barry K.W."/>
            <person name="Cichocki N."/>
            <person name="Veneault-Fourrey C."/>
            <person name="LaButti K."/>
            <person name="Lindquist E.A."/>
            <person name="Lipzen A."/>
            <person name="Lundell T."/>
            <person name="Morin E."/>
            <person name="Murat C."/>
            <person name="Riley R."/>
            <person name="Ohm R."/>
            <person name="Sun H."/>
            <person name="Tunlid A."/>
            <person name="Henrissat B."/>
            <person name="Grigoriev I.V."/>
            <person name="Hibbett D.S."/>
            <person name="Martin F."/>
        </authorList>
    </citation>
    <scope>NUCLEOTIDE SEQUENCE [LARGE SCALE GENOMIC DNA]</scope>
    <source>
        <strain evidence="15 16">FD-325 SS-3</strain>
    </source>
</reference>
<comment type="similarity">
    <text evidence="4 14">Belongs to the cytochrome P450 family.</text>
</comment>
<dbReference type="InterPro" id="IPR017972">
    <property type="entry name" value="Cyt_P450_CS"/>
</dbReference>
<accession>A0A0C9T8A6</accession>
<dbReference type="PRINTS" id="PR00385">
    <property type="entry name" value="P450"/>
</dbReference>
<dbReference type="SUPFAM" id="SSF48264">
    <property type="entry name" value="Cytochrome P450"/>
    <property type="match status" value="1"/>
</dbReference>
<dbReference type="InterPro" id="IPR036396">
    <property type="entry name" value="Cyt_P450_sf"/>
</dbReference>
<dbReference type="InterPro" id="IPR050364">
    <property type="entry name" value="Cytochrome_P450_fung"/>
</dbReference>
<protein>
    <recommendedName>
        <fullName evidence="17">Cytochrome P450</fullName>
    </recommendedName>
</protein>
<evidence type="ECO:0000256" key="11">
    <source>
        <dbReference type="ARBA" id="ARBA00023033"/>
    </source>
</evidence>
<dbReference type="GO" id="GO:0016020">
    <property type="term" value="C:membrane"/>
    <property type="evidence" value="ECO:0007669"/>
    <property type="project" value="UniProtKB-SubCell"/>
</dbReference>
<dbReference type="PANTHER" id="PTHR46300">
    <property type="entry name" value="P450, PUTATIVE (EUROFUNG)-RELATED-RELATED"/>
    <property type="match status" value="1"/>
</dbReference>
<evidence type="ECO:0000256" key="4">
    <source>
        <dbReference type="ARBA" id="ARBA00010617"/>
    </source>
</evidence>
<dbReference type="EMBL" id="KN832571">
    <property type="protein sequence ID" value="KII84423.1"/>
    <property type="molecule type" value="Genomic_DNA"/>
</dbReference>
<dbReference type="OrthoDB" id="2789670at2759"/>
<evidence type="ECO:0000313" key="15">
    <source>
        <dbReference type="EMBL" id="KII84423.1"/>
    </source>
</evidence>
<dbReference type="InterPro" id="IPR001128">
    <property type="entry name" value="Cyt_P450"/>
</dbReference>
<evidence type="ECO:0000256" key="3">
    <source>
        <dbReference type="ARBA" id="ARBA00005179"/>
    </source>
</evidence>
<evidence type="ECO:0000256" key="1">
    <source>
        <dbReference type="ARBA" id="ARBA00001971"/>
    </source>
</evidence>
<dbReference type="HOGENOM" id="CLU_001570_2_1_1"/>
<dbReference type="GO" id="GO:0004497">
    <property type="term" value="F:monooxygenase activity"/>
    <property type="evidence" value="ECO:0007669"/>
    <property type="project" value="UniProtKB-KW"/>
</dbReference>
<comment type="pathway">
    <text evidence="3">Secondary metabolite biosynthesis.</text>
</comment>
<dbReference type="PANTHER" id="PTHR46300:SF2">
    <property type="entry name" value="CYTOCHROME P450 MONOOXYGENASE ALNH-RELATED"/>
    <property type="match status" value="1"/>
</dbReference>
<keyword evidence="6" id="KW-0812">Transmembrane</keyword>
<dbReference type="GO" id="GO:0016705">
    <property type="term" value="F:oxidoreductase activity, acting on paired donors, with incorporation or reduction of molecular oxygen"/>
    <property type="evidence" value="ECO:0007669"/>
    <property type="project" value="InterPro"/>
</dbReference>
<dbReference type="Proteomes" id="UP000053263">
    <property type="component" value="Unassembled WGS sequence"/>
</dbReference>
<keyword evidence="16" id="KW-1185">Reference proteome</keyword>
<keyword evidence="5 13" id="KW-0349">Heme</keyword>